<reference evidence="2" key="1">
    <citation type="submission" date="2023-02" db="EMBL/GenBank/DDBJ databases">
        <title>Kitasatospora phosalacinea NBRC 14627.</title>
        <authorList>
            <person name="Ichikawa N."/>
            <person name="Sato H."/>
            <person name="Tonouchi N."/>
        </authorList>
    </citation>
    <scope>NUCLEOTIDE SEQUENCE</scope>
    <source>
        <strain evidence="2">NBRC 14627</strain>
    </source>
</reference>
<evidence type="ECO:0000313" key="2">
    <source>
        <dbReference type="EMBL" id="GLW74766.1"/>
    </source>
</evidence>
<protein>
    <recommendedName>
        <fullName evidence="4">DUF4118 domain-containing protein</fullName>
    </recommendedName>
</protein>
<feature type="transmembrane region" description="Helical" evidence="1">
    <location>
        <begin position="49"/>
        <end position="67"/>
    </location>
</feature>
<evidence type="ECO:0000256" key="1">
    <source>
        <dbReference type="SAM" id="Phobius"/>
    </source>
</evidence>
<dbReference type="EMBL" id="BSSA01000039">
    <property type="protein sequence ID" value="GLW74766.1"/>
    <property type="molecule type" value="Genomic_DNA"/>
</dbReference>
<dbReference type="Proteomes" id="UP001165041">
    <property type="component" value="Unassembled WGS sequence"/>
</dbReference>
<keyword evidence="1" id="KW-0812">Transmembrane</keyword>
<gene>
    <name evidence="2" type="ORF">Kpho02_70630</name>
</gene>
<keyword evidence="1" id="KW-1133">Transmembrane helix</keyword>
<comment type="caution">
    <text evidence="2">The sequence shown here is derived from an EMBL/GenBank/DDBJ whole genome shotgun (WGS) entry which is preliminary data.</text>
</comment>
<feature type="transmembrane region" description="Helical" evidence="1">
    <location>
        <begin position="103"/>
        <end position="120"/>
    </location>
</feature>
<dbReference type="AlphaFoldDB" id="A0A9W6QGY7"/>
<accession>A0A9W6QGY7</accession>
<organism evidence="2 3">
    <name type="scientific">Kitasatospora phosalacinea</name>
    <dbReference type="NCBI Taxonomy" id="2065"/>
    <lineage>
        <taxon>Bacteria</taxon>
        <taxon>Bacillati</taxon>
        <taxon>Actinomycetota</taxon>
        <taxon>Actinomycetes</taxon>
        <taxon>Kitasatosporales</taxon>
        <taxon>Streptomycetaceae</taxon>
        <taxon>Kitasatospora</taxon>
    </lineage>
</organism>
<feature type="transmembrane region" description="Helical" evidence="1">
    <location>
        <begin position="74"/>
        <end position="91"/>
    </location>
</feature>
<sequence>MGLYARRRGRGWTRPLVPVQRVDVSLAAALVAAAVLTAVLAAVGELSGGGPALLAFTVLSAVVGSVSRRRAAPAIGLAAWAFFDGFGVHHHAELGWDAGGADWRRLGLFTVAAFAAAVLGPPRRRIRPVRITVPAAPPRRRT</sequence>
<name>A0A9W6QGY7_9ACTN</name>
<feature type="transmembrane region" description="Helical" evidence="1">
    <location>
        <begin position="21"/>
        <end position="43"/>
    </location>
</feature>
<evidence type="ECO:0008006" key="4">
    <source>
        <dbReference type="Google" id="ProtNLM"/>
    </source>
</evidence>
<evidence type="ECO:0000313" key="3">
    <source>
        <dbReference type="Proteomes" id="UP001165041"/>
    </source>
</evidence>
<keyword evidence="1" id="KW-0472">Membrane</keyword>
<proteinExistence type="predicted"/>